<evidence type="ECO:0000256" key="2">
    <source>
        <dbReference type="PROSITE-ProRule" id="PRU00169"/>
    </source>
</evidence>
<dbReference type="SMART" id="SM00448">
    <property type="entry name" value="REC"/>
    <property type="match status" value="1"/>
</dbReference>
<evidence type="ECO:0000313" key="5">
    <source>
        <dbReference type="Proteomes" id="UP000178264"/>
    </source>
</evidence>
<evidence type="ECO:0000259" key="3">
    <source>
        <dbReference type="PROSITE" id="PS50110"/>
    </source>
</evidence>
<dbReference type="GO" id="GO:0000160">
    <property type="term" value="P:phosphorelay signal transduction system"/>
    <property type="evidence" value="ECO:0007669"/>
    <property type="project" value="InterPro"/>
</dbReference>
<comment type="caution">
    <text evidence="4">The sequence shown here is derived from an EMBL/GenBank/DDBJ whole genome shotgun (WGS) entry which is preliminary data.</text>
</comment>
<keyword evidence="1 2" id="KW-0597">Phosphoprotein</keyword>
<dbReference type="PANTHER" id="PTHR44591:SF3">
    <property type="entry name" value="RESPONSE REGULATORY DOMAIN-CONTAINING PROTEIN"/>
    <property type="match status" value="1"/>
</dbReference>
<feature type="domain" description="Response regulatory" evidence="3">
    <location>
        <begin position="7"/>
        <end position="123"/>
    </location>
</feature>
<accession>A0A1F7VB97</accession>
<dbReference type="Pfam" id="PF00072">
    <property type="entry name" value="Response_reg"/>
    <property type="match status" value="1"/>
</dbReference>
<feature type="modified residue" description="4-aspartylphosphate" evidence="2">
    <location>
        <position position="56"/>
    </location>
</feature>
<dbReference type="InterPro" id="IPR011006">
    <property type="entry name" value="CheY-like_superfamily"/>
</dbReference>
<gene>
    <name evidence="4" type="ORF">A3I42_04500</name>
</gene>
<dbReference type="PANTHER" id="PTHR44591">
    <property type="entry name" value="STRESS RESPONSE REGULATOR PROTEIN 1"/>
    <property type="match status" value="1"/>
</dbReference>
<evidence type="ECO:0000313" key="4">
    <source>
        <dbReference type="EMBL" id="OGL87786.1"/>
    </source>
</evidence>
<dbReference type="InterPro" id="IPR050595">
    <property type="entry name" value="Bact_response_regulator"/>
</dbReference>
<dbReference type="CDD" id="cd00156">
    <property type="entry name" value="REC"/>
    <property type="match status" value="1"/>
</dbReference>
<reference evidence="4 5" key="1">
    <citation type="journal article" date="2016" name="Nat. Commun.">
        <title>Thousands of microbial genomes shed light on interconnected biogeochemical processes in an aquifer system.</title>
        <authorList>
            <person name="Anantharaman K."/>
            <person name="Brown C.T."/>
            <person name="Hug L.A."/>
            <person name="Sharon I."/>
            <person name="Castelle C.J."/>
            <person name="Probst A.J."/>
            <person name="Thomas B.C."/>
            <person name="Singh A."/>
            <person name="Wilkins M.J."/>
            <person name="Karaoz U."/>
            <person name="Brodie E.L."/>
            <person name="Williams K.H."/>
            <person name="Hubbard S.S."/>
            <person name="Banfield J.F."/>
        </authorList>
    </citation>
    <scope>NUCLEOTIDE SEQUENCE [LARGE SCALE GENOMIC DNA]</scope>
</reference>
<dbReference type="PROSITE" id="PS50110">
    <property type="entry name" value="RESPONSE_REGULATORY"/>
    <property type="match status" value="1"/>
</dbReference>
<dbReference type="AlphaFoldDB" id="A0A1F7VB97"/>
<protein>
    <recommendedName>
        <fullName evidence="3">Response regulatory domain-containing protein</fullName>
    </recommendedName>
</protein>
<organism evidence="4 5">
    <name type="scientific">Candidatus Uhrbacteria bacterium RIFCSPLOWO2_02_FULL_49_11</name>
    <dbReference type="NCBI Taxonomy" id="1802409"/>
    <lineage>
        <taxon>Bacteria</taxon>
        <taxon>Candidatus Uhriibacteriota</taxon>
    </lineage>
</organism>
<sequence length="140" mass="15694">MHKAGKKVLIIEDEQTLQKALLDKFTRHGFQVLEAIDGEQGLARSLSDHPDIILLDIIMPRMDGMTVLKKLREDPWGKTVPVIILTNLSDADKAAEASRNGVYDFLIKADWKIEDLVAKVRERLGMSSSSRPPSQPANEF</sequence>
<dbReference type="Gene3D" id="3.40.50.2300">
    <property type="match status" value="1"/>
</dbReference>
<dbReference type="Proteomes" id="UP000178264">
    <property type="component" value="Unassembled WGS sequence"/>
</dbReference>
<evidence type="ECO:0000256" key="1">
    <source>
        <dbReference type="ARBA" id="ARBA00022553"/>
    </source>
</evidence>
<dbReference type="InterPro" id="IPR001789">
    <property type="entry name" value="Sig_transdc_resp-reg_receiver"/>
</dbReference>
<dbReference type="EMBL" id="MGER01000058">
    <property type="protein sequence ID" value="OGL87786.1"/>
    <property type="molecule type" value="Genomic_DNA"/>
</dbReference>
<dbReference type="SUPFAM" id="SSF52172">
    <property type="entry name" value="CheY-like"/>
    <property type="match status" value="1"/>
</dbReference>
<name>A0A1F7VB97_9BACT</name>
<proteinExistence type="predicted"/>